<organism evidence="1 2">
    <name type="scientific">Caballeronia jiangsuensis</name>
    <dbReference type="NCBI Taxonomy" id="1458357"/>
    <lineage>
        <taxon>Bacteria</taxon>
        <taxon>Pseudomonadati</taxon>
        <taxon>Pseudomonadota</taxon>
        <taxon>Betaproteobacteria</taxon>
        <taxon>Burkholderiales</taxon>
        <taxon>Burkholderiaceae</taxon>
        <taxon>Caballeronia</taxon>
    </lineage>
</organism>
<proteinExistence type="predicted"/>
<accession>A0ABW9CST1</accession>
<evidence type="ECO:0000313" key="2">
    <source>
        <dbReference type="Proteomes" id="UP001629462"/>
    </source>
</evidence>
<evidence type="ECO:0000313" key="1">
    <source>
        <dbReference type="EMBL" id="MFM0521616.1"/>
    </source>
</evidence>
<keyword evidence="2" id="KW-1185">Reference proteome</keyword>
<comment type="caution">
    <text evidence="1">The sequence shown here is derived from an EMBL/GenBank/DDBJ whole genome shotgun (WGS) entry which is preliminary data.</text>
</comment>
<gene>
    <name evidence="1" type="ORF">PQR08_29735</name>
</gene>
<sequence>MDKALNSLPAHGRVECQRCFNSCDAIDFDATKRTEGKWRITANPLAWGNSEPEVVVLGFWKGPTQANALASAPLDDIAYKGGRKNVGKILKRLGLLPGVQEHELVPTVDRLIADRRGRFHFGSLVRCTVERFDKGSWKSSGGGMLDKFTMVPFGKEVSRNCTERFLKDLPARTRLIVMFGLGTNLNYVEASFDLFRHARGGQWKRINDVAYTDGKVVVVHVEHFKSQGNLVPRWLGQDVHPRSRYSELAAQAVALALTENARAAS</sequence>
<dbReference type="Proteomes" id="UP001629462">
    <property type="component" value="Unassembled WGS sequence"/>
</dbReference>
<name>A0ABW9CST1_9BURK</name>
<protein>
    <submittedName>
        <fullName evidence="1">Uncharacterized protein</fullName>
    </submittedName>
</protein>
<reference evidence="1 2" key="1">
    <citation type="journal article" date="2024" name="Chem. Sci.">
        <title>Discovery of megapolipeptins by genome mining of a Burkholderiales bacteria collection.</title>
        <authorList>
            <person name="Paulo B.S."/>
            <person name="Recchia M.J.J."/>
            <person name="Lee S."/>
            <person name="Fergusson C.H."/>
            <person name="Romanowski S.B."/>
            <person name="Hernandez A."/>
            <person name="Krull N."/>
            <person name="Liu D.Y."/>
            <person name="Cavanagh H."/>
            <person name="Bos A."/>
            <person name="Gray C.A."/>
            <person name="Murphy B.T."/>
            <person name="Linington R.G."/>
            <person name="Eustaquio A.S."/>
        </authorList>
    </citation>
    <scope>NUCLEOTIDE SEQUENCE [LARGE SCALE GENOMIC DNA]</scope>
    <source>
        <strain evidence="1 2">RL17-374-BIF-D</strain>
    </source>
</reference>
<dbReference type="EMBL" id="JAQQDB010000037">
    <property type="protein sequence ID" value="MFM0521616.1"/>
    <property type="molecule type" value="Genomic_DNA"/>
</dbReference>
<dbReference type="RefSeq" id="WP_408163297.1">
    <property type="nucleotide sequence ID" value="NZ_JAQQDB010000037.1"/>
</dbReference>